<gene>
    <name evidence="2" type="ORF">NDU88_001374</name>
</gene>
<feature type="compositionally biased region" description="Basic residues" evidence="1">
    <location>
        <begin position="1"/>
        <end position="11"/>
    </location>
</feature>
<dbReference type="Proteomes" id="UP001066276">
    <property type="component" value="Chromosome 8"/>
</dbReference>
<keyword evidence="3" id="KW-1185">Reference proteome</keyword>
<evidence type="ECO:0000313" key="3">
    <source>
        <dbReference type="Proteomes" id="UP001066276"/>
    </source>
</evidence>
<proteinExistence type="predicted"/>
<evidence type="ECO:0000256" key="1">
    <source>
        <dbReference type="SAM" id="MobiDB-lite"/>
    </source>
</evidence>
<organism evidence="2 3">
    <name type="scientific">Pleurodeles waltl</name>
    <name type="common">Iberian ribbed newt</name>
    <dbReference type="NCBI Taxonomy" id="8319"/>
    <lineage>
        <taxon>Eukaryota</taxon>
        <taxon>Metazoa</taxon>
        <taxon>Chordata</taxon>
        <taxon>Craniata</taxon>
        <taxon>Vertebrata</taxon>
        <taxon>Euteleostomi</taxon>
        <taxon>Amphibia</taxon>
        <taxon>Batrachia</taxon>
        <taxon>Caudata</taxon>
        <taxon>Salamandroidea</taxon>
        <taxon>Salamandridae</taxon>
        <taxon>Pleurodelinae</taxon>
        <taxon>Pleurodeles</taxon>
    </lineage>
</organism>
<accession>A0AAV7NEK1</accession>
<feature type="compositionally biased region" description="Basic and acidic residues" evidence="1">
    <location>
        <begin position="25"/>
        <end position="50"/>
    </location>
</feature>
<sequence length="104" mass="11848">MHAGTPRKKKIWPQEEKGKRRKKKEKEVQKADKENYGGRKRTLHDPEPKRGFPWQAMVEKTGCGPKNGPQQDWRPETRTAHPTAAYEGDAAGPRSITLLKCTKA</sequence>
<dbReference type="EMBL" id="JANPWB010000012">
    <property type="protein sequence ID" value="KAJ1113119.1"/>
    <property type="molecule type" value="Genomic_DNA"/>
</dbReference>
<dbReference type="AlphaFoldDB" id="A0AAV7NEK1"/>
<feature type="region of interest" description="Disordered" evidence="1">
    <location>
        <begin position="1"/>
        <end position="91"/>
    </location>
</feature>
<protein>
    <submittedName>
        <fullName evidence="2">Uncharacterized protein</fullName>
    </submittedName>
</protein>
<reference evidence="2" key="1">
    <citation type="journal article" date="2022" name="bioRxiv">
        <title>Sequencing and chromosome-scale assembly of the giantPleurodeles waltlgenome.</title>
        <authorList>
            <person name="Brown T."/>
            <person name="Elewa A."/>
            <person name="Iarovenko S."/>
            <person name="Subramanian E."/>
            <person name="Araus A.J."/>
            <person name="Petzold A."/>
            <person name="Susuki M."/>
            <person name="Suzuki K.-i.T."/>
            <person name="Hayashi T."/>
            <person name="Toyoda A."/>
            <person name="Oliveira C."/>
            <person name="Osipova E."/>
            <person name="Leigh N.D."/>
            <person name="Simon A."/>
            <person name="Yun M.H."/>
        </authorList>
    </citation>
    <scope>NUCLEOTIDE SEQUENCE</scope>
    <source>
        <strain evidence="2">20211129_DDA</strain>
        <tissue evidence="2">Liver</tissue>
    </source>
</reference>
<evidence type="ECO:0000313" key="2">
    <source>
        <dbReference type="EMBL" id="KAJ1113119.1"/>
    </source>
</evidence>
<comment type="caution">
    <text evidence="2">The sequence shown here is derived from an EMBL/GenBank/DDBJ whole genome shotgun (WGS) entry which is preliminary data.</text>
</comment>
<name>A0AAV7NEK1_PLEWA</name>